<dbReference type="Proteomes" id="UP000008710">
    <property type="component" value="Chromosome"/>
</dbReference>
<name>Q0S0S2_RHOJR</name>
<evidence type="ECO:0000313" key="2">
    <source>
        <dbReference type="Proteomes" id="UP000008710"/>
    </source>
</evidence>
<sequence>MVTIRSKHLGALVNEVDAIETLPAWSFGIRQLFEYLHTHTVPPLPVTTGVGGGLLESRV</sequence>
<organism evidence="1 2">
    <name type="scientific">Rhodococcus jostii (strain RHA1)</name>
    <dbReference type="NCBI Taxonomy" id="101510"/>
    <lineage>
        <taxon>Bacteria</taxon>
        <taxon>Bacillati</taxon>
        <taxon>Actinomycetota</taxon>
        <taxon>Actinomycetes</taxon>
        <taxon>Mycobacteriales</taxon>
        <taxon>Nocardiaceae</taxon>
        <taxon>Rhodococcus</taxon>
    </lineage>
</organism>
<dbReference type="HOGENOM" id="CLU_2957659_0_0_11"/>
<protein>
    <submittedName>
        <fullName evidence="1">Uncharacterized protein</fullName>
    </submittedName>
</protein>
<accession>Q0S0S2</accession>
<dbReference type="EMBL" id="CP000431">
    <property type="protein sequence ID" value="ABG98864.1"/>
    <property type="molecule type" value="Genomic_DNA"/>
</dbReference>
<dbReference type="RefSeq" id="WP_011598825.1">
    <property type="nucleotide sequence ID" value="NC_008268.1"/>
</dbReference>
<dbReference type="KEGG" id="rha:RHA1_ro07100"/>
<gene>
    <name evidence="1" type="ordered locus">RHA1_ro07100</name>
</gene>
<evidence type="ECO:0000313" key="1">
    <source>
        <dbReference type="EMBL" id="ABG98864.1"/>
    </source>
</evidence>
<proteinExistence type="predicted"/>
<dbReference type="PATRIC" id="fig|101510.16.peg.7153"/>
<dbReference type="AlphaFoldDB" id="Q0S0S2"/>
<reference evidence="2" key="1">
    <citation type="journal article" date="2006" name="Proc. Natl. Acad. Sci. U.S.A.">
        <title>The complete genome of Rhodococcus sp. RHA1 provides insights into a catabolic powerhouse.</title>
        <authorList>
            <person name="McLeod M.P."/>
            <person name="Warren R.L."/>
            <person name="Hsiao W.W.L."/>
            <person name="Araki N."/>
            <person name="Myhre M."/>
            <person name="Fernandes C."/>
            <person name="Miyazawa D."/>
            <person name="Wong W."/>
            <person name="Lillquist A.L."/>
            <person name="Wang D."/>
            <person name="Dosanjh M."/>
            <person name="Hara H."/>
            <person name="Petrescu A."/>
            <person name="Morin R.D."/>
            <person name="Yang G."/>
            <person name="Stott J.M."/>
            <person name="Schein J.E."/>
            <person name="Shin H."/>
            <person name="Smailus D."/>
            <person name="Siddiqui A.S."/>
            <person name="Marra M.A."/>
            <person name="Jones S.J.M."/>
            <person name="Holt R."/>
            <person name="Brinkman F.S.L."/>
            <person name="Miyauchi K."/>
            <person name="Fukuda M."/>
            <person name="Davies J.E."/>
            <person name="Mohn W.W."/>
            <person name="Eltis L.D."/>
        </authorList>
    </citation>
    <scope>NUCLEOTIDE SEQUENCE [LARGE SCALE GENOMIC DNA]</scope>
    <source>
        <strain evidence="2">RHA1</strain>
    </source>
</reference>